<reference evidence="3" key="2">
    <citation type="submission" date="2015-01" db="EMBL/GenBank/DDBJ databases">
        <title>Evolutionary Origins and Diversification of the Mycorrhizal Mutualists.</title>
        <authorList>
            <consortium name="DOE Joint Genome Institute"/>
            <consortium name="Mycorrhizal Genomics Consortium"/>
            <person name="Kohler A."/>
            <person name="Kuo A."/>
            <person name="Nagy L.G."/>
            <person name="Floudas D."/>
            <person name="Copeland A."/>
            <person name="Barry K.W."/>
            <person name="Cichocki N."/>
            <person name="Veneault-Fourrey C."/>
            <person name="LaButti K."/>
            <person name="Lindquist E.A."/>
            <person name="Lipzen A."/>
            <person name="Lundell T."/>
            <person name="Morin E."/>
            <person name="Murat C."/>
            <person name="Riley R."/>
            <person name="Ohm R."/>
            <person name="Sun H."/>
            <person name="Tunlid A."/>
            <person name="Henrissat B."/>
            <person name="Grigoriev I.V."/>
            <person name="Hibbett D.S."/>
            <person name="Martin F."/>
        </authorList>
    </citation>
    <scope>NUCLEOTIDE SEQUENCE [LARGE SCALE GENOMIC DNA]</scope>
    <source>
        <strain evidence="3">Foug A</strain>
    </source>
</reference>
<keyword evidence="3" id="KW-1185">Reference proteome</keyword>
<feature type="region of interest" description="Disordered" evidence="1">
    <location>
        <begin position="1"/>
        <end position="50"/>
    </location>
</feature>
<feature type="compositionally biased region" description="Pro residues" evidence="1">
    <location>
        <begin position="1"/>
        <end position="17"/>
    </location>
</feature>
<feature type="compositionally biased region" description="Low complexity" evidence="1">
    <location>
        <begin position="38"/>
        <end position="50"/>
    </location>
</feature>
<dbReference type="OrthoDB" id="2668238at2759"/>
<sequence length="186" mass="20093">MPEPVVPRQQTPPPSQPLSPVADELDSGEVTKSPWTISASDFSPPSLLDPPTIVQPAMDKGDIPWLFDDAFCPFTDYHICFNVGLGYDHGSLNKCMNGPVPVGCVSVTVTGNCDSTRIEHHMVPAIYLTATPPRAKGQKCLVLKGEMAGQVHYNKVCKTRQKPPVVVLSNGITLPLDDTCLVIDTL</sequence>
<organism evidence="2 3">
    <name type="scientific">Scleroderma citrinum Foug A</name>
    <dbReference type="NCBI Taxonomy" id="1036808"/>
    <lineage>
        <taxon>Eukaryota</taxon>
        <taxon>Fungi</taxon>
        <taxon>Dikarya</taxon>
        <taxon>Basidiomycota</taxon>
        <taxon>Agaricomycotina</taxon>
        <taxon>Agaricomycetes</taxon>
        <taxon>Agaricomycetidae</taxon>
        <taxon>Boletales</taxon>
        <taxon>Sclerodermatineae</taxon>
        <taxon>Sclerodermataceae</taxon>
        <taxon>Scleroderma</taxon>
    </lineage>
</organism>
<dbReference type="InParanoid" id="A0A0C3AR38"/>
<dbReference type="Proteomes" id="UP000053989">
    <property type="component" value="Unassembled WGS sequence"/>
</dbReference>
<dbReference type="AlphaFoldDB" id="A0A0C3AR38"/>
<evidence type="ECO:0000313" key="3">
    <source>
        <dbReference type="Proteomes" id="UP000053989"/>
    </source>
</evidence>
<protein>
    <submittedName>
        <fullName evidence="2">Uncharacterized protein</fullName>
    </submittedName>
</protein>
<evidence type="ECO:0000313" key="2">
    <source>
        <dbReference type="EMBL" id="KIM67407.1"/>
    </source>
</evidence>
<dbReference type="EMBL" id="KN822013">
    <property type="protein sequence ID" value="KIM67407.1"/>
    <property type="molecule type" value="Genomic_DNA"/>
</dbReference>
<name>A0A0C3AR38_9AGAM</name>
<gene>
    <name evidence="2" type="ORF">SCLCIDRAFT_21292</name>
</gene>
<reference evidence="2 3" key="1">
    <citation type="submission" date="2014-04" db="EMBL/GenBank/DDBJ databases">
        <authorList>
            <consortium name="DOE Joint Genome Institute"/>
            <person name="Kuo A."/>
            <person name="Kohler A."/>
            <person name="Nagy L.G."/>
            <person name="Floudas D."/>
            <person name="Copeland A."/>
            <person name="Barry K.W."/>
            <person name="Cichocki N."/>
            <person name="Veneault-Fourrey C."/>
            <person name="LaButti K."/>
            <person name="Lindquist E.A."/>
            <person name="Lipzen A."/>
            <person name="Lundell T."/>
            <person name="Morin E."/>
            <person name="Murat C."/>
            <person name="Sun H."/>
            <person name="Tunlid A."/>
            <person name="Henrissat B."/>
            <person name="Grigoriev I.V."/>
            <person name="Hibbett D.S."/>
            <person name="Martin F."/>
            <person name="Nordberg H.P."/>
            <person name="Cantor M.N."/>
            <person name="Hua S.X."/>
        </authorList>
    </citation>
    <scope>NUCLEOTIDE SEQUENCE [LARGE SCALE GENOMIC DNA]</scope>
    <source>
        <strain evidence="2 3">Foug A</strain>
    </source>
</reference>
<accession>A0A0C3AR38</accession>
<dbReference type="HOGENOM" id="CLU_136366_0_0_1"/>
<proteinExistence type="predicted"/>
<evidence type="ECO:0000256" key="1">
    <source>
        <dbReference type="SAM" id="MobiDB-lite"/>
    </source>
</evidence>